<evidence type="ECO:0000313" key="1">
    <source>
        <dbReference type="EMBL" id="EQB12073.1"/>
    </source>
</evidence>
<dbReference type="AlphaFoldDB" id="T0HIV1"/>
<accession>T0HIV1</accession>
<proteinExistence type="predicted"/>
<keyword evidence="2" id="KW-1185">Reference proteome</keyword>
<dbReference type="PATRIC" id="fig|1096930.3.peg.3221"/>
<dbReference type="OrthoDB" id="7507539at2"/>
<protein>
    <submittedName>
        <fullName evidence="1">Uncharacterized protein</fullName>
    </submittedName>
</protein>
<comment type="caution">
    <text evidence="1">The sequence shown here is derived from an EMBL/GenBank/DDBJ whole genome shotgun (WGS) entry which is preliminary data.</text>
</comment>
<gene>
    <name evidence="1" type="ORF">L284_16230</name>
</gene>
<name>T0HIV1_9SPHN</name>
<evidence type="ECO:0000313" key="2">
    <source>
        <dbReference type="Proteomes" id="UP000015527"/>
    </source>
</evidence>
<dbReference type="EMBL" id="ATHL01000100">
    <property type="protein sequence ID" value="EQB12073.1"/>
    <property type="molecule type" value="Genomic_DNA"/>
</dbReference>
<dbReference type="Proteomes" id="UP000015527">
    <property type="component" value="Unassembled WGS sequence"/>
</dbReference>
<dbReference type="RefSeq" id="WP_021235044.1">
    <property type="nucleotide sequence ID" value="NZ_ATHL01000100.1"/>
</dbReference>
<sequence>MPTMQDKRHDFLWLVQLWIQRERDIAGWTATCGDAVAASYRIPAAMTARDAAFDFMSFHSASFRGEADNECPAWMNGLSDPLYA</sequence>
<organism evidence="1 2">
    <name type="scientific">Novosphingobium lindaniclasticum LE124</name>
    <dbReference type="NCBI Taxonomy" id="1096930"/>
    <lineage>
        <taxon>Bacteria</taxon>
        <taxon>Pseudomonadati</taxon>
        <taxon>Pseudomonadota</taxon>
        <taxon>Alphaproteobacteria</taxon>
        <taxon>Sphingomonadales</taxon>
        <taxon>Sphingomonadaceae</taxon>
        <taxon>Novosphingobium</taxon>
    </lineage>
</organism>
<reference evidence="1 2" key="1">
    <citation type="journal article" date="2013" name="Genome Announc.">
        <title>Genome Sequence of Novosphingobium lindaniclasticum LE124T, Isolated from a Hexachlorocyclohexane Dumpsite.</title>
        <authorList>
            <person name="Saxena A."/>
            <person name="Nayyar N."/>
            <person name="Sangwan N."/>
            <person name="Kumari R."/>
            <person name="Khurana J.P."/>
            <person name="Lal R."/>
        </authorList>
    </citation>
    <scope>NUCLEOTIDE SEQUENCE [LARGE SCALE GENOMIC DNA]</scope>
    <source>
        <strain evidence="1 2">LE124</strain>
    </source>
</reference>